<comment type="caution">
    <text evidence="2">The sequence shown here is derived from an EMBL/GenBank/DDBJ whole genome shotgun (WGS) entry which is preliminary data.</text>
</comment>
<feature type="region of interest" description="Disordered" evidence="1">
    <location>
        <begin position="39"/>
        <end position="85"/>
    </location>
</feature>
<reference evidence="2" key="2">
    <citation type="submission" date="2021-12" db="EMBL/GenBank/DDBJ databases">
        <title>Resequencing data analysis of finger millet.</title>
        <authorList>
            <person name="Hatakeyama M."/>
            <person name="Aluri S."/>
            <person name="Balachadran M.T."/>
            <person name="Sivarajan S.R."/>
            <person name="Poveda L."/>
            <person name="Shimizu-Inatsugi R."/>
            <person name="Schlapbach R."/>
            <person name="Sreeman S.M."/>
            <person name="Shimizu K.K."/>
        </authorList>
    </citation>
    <scope>NUCLEOTIDE SEQUENCE</scope>
</reference>
<gene>
    <name evidence="2" type="primary">gb00912</name>
    <name evidence="2" type="ORF">PR202_gb00912</name>
</gene>
<name>A0AAV5DT23_ELECO</name>
<evidence type="ECO:0000313" key="3">
    <source>
        <dbReference type="Proteomes" id="UP001054889"/>
    </source>
</evidence>
<sequence>MVGLSFFFAATGGMTGLSMVGGLGCWPAAMVARARAEDLAEEEVMHGRRRRSRVDGGSHGGGGHARWPGRRSSSGQRRRRSRAATRVELWRPAEEEVTWRRISCAGERGDRGSAWRRSSRCAGG</sequence>
<organism evidence="2 3">
    <name type="scientific">Eleusine coracana subsp. coracana</name>
    <dbReference type="NCBI Taxonomy" id="191504"/>
    <lineage>
        <taxon>Eukaryota</taxon>
        <taxon>Viridiplantae</taxon>
        <taxon>Streptophyta</taxon>
        <taxon>Embryophyta</taxon>
        <taxon>Tracheophyta</taxon>
        <taxon>Spermatophyta</taxon>
        <taxon>Magnoliopsida</taxon>
        <taxon>Liliopsida</taxon>
        <taxon>Poales</taxon>
        <taxon>Poaceae</taxon>
        <taxon>PACMAD clade</taxon>
        <taxon>Chloridoideae</taxon>
        <taxon>Cynodonteae</taxon>
        <taxon>Eleusininae</taxon>
        <taxon>Eleusine</taxon>
    </lineage>
</organism>
<dbReference type="Proteomes" id="UP001054889">
    <property type="component" value="Unassembled WGS sequence"/>
</dbReference>
<proteinExistence type="predicted"/>
<evidence type="ECO:0000256" key="1">
    <source>
        <dbReference type="SAM" id="MobiDB-lite"/>
    </source>
</evidence>
<dbReference type="EMBL" id="BQKI01000071">
    <property type="protein sequence ID" value="GJN14128.1"/>
    <property type="molecule type" value="Genomic_DNA"/>
</dbReference>
<keyword evidence="3" id="KW-1185">Reference proteome</keyword>
<evidence type="ECO:0000313" key="2">
    <source>
        <dbReference type="EMBL" id="GJN14128.1"/>
    </source>
</evidence>
<dbReference type="AlphaFoldDB" id="A0AAV5DT23"/>
<accession>A0AAV5DT23</accession>
<protein>
    <submittedName>
        <fullName evidence="2">Uncharacterized protein</fullName>
    </submittedName>
</protein>
<reference evidence="2" key="1">
    <citation type="journal article" date="2018" name="DNA Res.">
        <title>Multiple hybrid de novo genome assembly of finger millet, an orphan allotetraploid crop.</title>
        <authorList>
            <person name="Hatakeyama M."/>
            <person name="Aluri S."/>
            <person name="Balachadran M.T."/>
            <person name="Sivarajan S.R."/>
            <person name="Patrignani A."/>
            <person name="Gruter S."/>
            <person name="Poveda L."/>
            <person name="Shimizu-Inatsugi R."/>
            <person name="Baeten J."/>
            <person name="Francoijs K.J."/>
            <person name="Nataraja K.N."/>
            <person name="Reddy Y.A.N."/>
            <person name="Phadnis S."/>
            <person name="Ravikumar R.L."/>
            <person name="Schlapbach R."/>
            <person name="Sreeman S.M."/>
            <person name="Shimizu K.K."/>
        </authorList>
    </citation>
    <scope>NUCLEOTIDE SEQUENCE</scope>
</reference>